<protein>
    <submittedName>
        <fullName evidence="1">Uncharacterized protein</fullName>
    </submittedName>
</protein>
<evidence type="ECO:0000313" key="2">
    <source>
        <dbReference type="Proteomes" id="UP000317722"/>
    </source>
</evidence>
<organism evidence="1 2">
    <name type="scientific">Pedococcus bigeumensis</name>
    <dbReference type="NCBI Taxonomy" id="433644"/>
    <lineage>
        <taxon>Bacteria</taxon>
        <taxon>Bacillati</taxon>
        <taxon>Actinomycetota</taxon>
        <taxon>Actinomycetes</taxon>
        <taxon>Micrococcales</taxon>
        <taxon>Intrasporangiaceae</taxon>
        <taxon>Pedococcus</taxon>
    </lineage>
</organism>
<gene>
    <name evidence="1" type="ORF">EAH86_18110</name>
</gene>
<dbReference type="OrthoDB" id="5517693at2"/>
<accession>A0A502CMI2</accession>
<name>A0A502CMI2_9MICO</name>
<evidence type="ECO:0000313" key="1">
    <source>
        <dbReference type="EMBL" id="TPG14108.1"/>
    </source>
</evidence>
<dbReference type="Proteomes" id="UP000317722">
    <property type="component" value="Unassembled WGS sequence"/>
</dbReference>
<proteinExistence type="predicted"/>
<keyword evidence="2" id="KW-1185">Reference proteome</keyword>
<dbReference type="AlphaFoldDB" id="A0A502CMI2"/>
<sequence length="253" mass="27887">MTLPRSDRTAGRDDWRRLLDGALPVDQVTAVAAIPVTTVDRTVVDCFRQLRLRDALAISDGALRAGATSFDELRTMRTFQRRWPGITKADAGLVLTDPRRESWLESASVATAHQLGFTMPMSQVWIHHLDGRLIGRVDFVWPLAGVVGEADGRGKYLGDFAGEDWDADEAAAHMLAERDRERDLESVGFAVARWDTGGLLRGGGGLSDALREARRRADPSRIRCLWRQDADQELRVWSPAGMTMGGNDGPHAA</sequence>
<dbReference type="RefSeq" id="WP_140743298.1">
    <property type="nucleotide sequence ID" value="NZ_RCZM01000006.1"/>
</dbReference>
<reference evidence="1 2" key="1">
    <citation type="journal article" date="2019" name="Environ. Microbiol.">
        <title>Species interactions and distinct microbial communities in high Arctic permafrost affected cryosols are associated with the CH4 and CO2 gas fluxes.</title>
        <authorList>
            <person name="Altshuler I."/>
            <person name="Hamel J."/>
            <person name="Turney S."/>
            <person name="Magnuson E."/>
            <person name="Levesque R."/>
            <person name="Greer C."/>
            <person name="Whyte L.G."/>
        </authorList>
    </citation>
    <scope>NUCLEOTIDE SEQUENCE [LARGE SCALE GENOMIC DNA]</scope>
    <source>
        <strain evidence="1 2">S9.3A</strain>
    </source>
</reference>
<dbReference type="EMBL" id="RCZM01000006">
    <property type="protein sequence ID" value="TPG14108.1"/>
    <property type="molecule type" value="Genomic_DNA"/>
</dbReference>
<comment type="caution">
    <text evidence="1">The sequence shown here is derived from an EMBL/GenBank/DDBJ whole genome shotgun (WGS) entry which is preliminary data.</text>
</comment>